<protein>
    <submittedName>
        <fullName evidence="1">MV entry-fusion complex protein</fullName>
    </submittedName>
</protein>
<evidence type="ECO:0000313" key="1">
    <source>
        <dbReference type="EMBL" id="AIT70690.1"/>
    </source>
</evidence>
<organism evidence="1 2">
    <name type="scientific">Cotia virus</name>
    <dbReference type="NCBI Taxonomy" id="39444"/>
    <lineage>
        <taxon>Viruses</taxon>
        <taxon>Varidnaviria</taxon>
        <taxon>Bamfordvirae</taxon>
        <taxon>Nucleocytoviricota</taxon>
        <taxon>Pokkesviricetes</taxon>
        <taxon>Chitovirales</taxon>
        <taxon>Poxviridae</taxon>
        <taxon>Chordopoxvirinae</taxon>
        <taxon>Oryzopoxvirus</taxon>
        <taxon>Oryzopoxvirus cotia</taxon>
    </lineage>
</organism>
<dbReference type="EMBL" id="KM595078">
    <property type="protein sequence ID" value="AIT70690.1"/>
    <property type="molecule type" value="Genomic_DNA"/>
</dbReference>
<accession>A0A097IVT0</accession>
<evidence type="ECO:0000313" key="2">
    <source>
        <dbReference type="Proteomes" id="UP000121784"/>
    </source>
</evidence>
<dbReference type="Pfam" id="PF03003">
    <property type="entry name" value="Pox_G9-A16"/>
    <property type="match status" value="1"/>
</dbReference>
<dbReference type="InterPro" id="IPR004251">
    <property type="entry name" value="Pox_virus_G9/A16"/>
</dbReference>
<name>A0A097IVT0_9POXV</name>
<sequence length="334" mass="38695">MGSTYTVPDKLIRHPLPPKNTEEMKLNVDKMYDLISRLTEISDELYIGRVSDDKKKELIKIFPEFALNNTGPDMLHSITRLGYTNNIFHCCRNNKLKSYWVDDNGIISDVFKPGFVLNSCDPDIHNTNYCDNDLFNWCKDTNKSDKNICNNWLYSLLNRKTSVTTINKLVDLCSKNAATPLCESFIYSLRSHSTEVADNIIDYILYLQTDEFKNNNMKCSYPSEEKLVESLKYSEFRECWDPECENANINFLLSKNYKNLGLCTIDRCNVSINKLNIDNVSHLRMGCVRKDNTINKPVNKEKIIKHNIDNSLNLRLHEITLLSILIIWLLIVAI</sequence>
<dbReference type="Proteomes" id="UP000121784">
    <property type="component" value="Segment"/>
</dbReference>
<proteinExistence type="predicted"/>
<reference evidence="1 2" key="1">
    <citation type="submission" date="2014-09" db="EMBL/GenBank/DDBJ databases">
        <title>Complete Genome Sequence of the Embu Virus Strain SPAn 880.</title>
        <authorList>
            <person name="Ibrahim M.S."/>
            <person name="Antwerpen M.H."/>
            <person name="Georgi E."/>
            <person name="Vette P."/>
            <person name="Zoeller G."/>
            <person name="Meyer H."/>
        </authorList>
    </citation>
    <scope>NUCLEOTIDE SEQUENCE [LARGE SCALE GENOMIC DNA]</scope>
    <source>
        <strain evidence="1">SPAn880</strain>
    </source>
</reference>
<gene>
    <name evidence="1" type="primary">75</name>
</gene>